<feature type="transmembrane region" description="Helical" evidence="1">
    <location>
        <begin position="198"/>
        <end position="217"/>
    </location>
</feature>
<proteinExistence type="predicted"/>
<evidence type="ECO:0000259" key="2">
    <source>
        <dbReference type="Pfam" id="PF01757"/>
    </source>
</evidence>
<feature type="domain" description="Nose resistant-to-fluoxetine protein N-terminal" evidence="3">
    <location>
        <begin position="16"/>
        <end position="107"/>
    </location>
</feature>
<dbReference type="InterPro" id="IPR002656">
    <property type="entry name" value="Acyl_transf_3_dom"/>
</dbReference>
<feature type="transmembrane region" description="Helical" evidence="1">
    <location>
        <begin position="612"/>
        <end position="634"/>
    </location>
</feature>
<dbReference type="Proteomes" id="UP001329430">
    <property type="component" value="Chromosome 4"/>
</dbReference>
<feature type="transmembrane region" description="Helical" evidence="1">
    <location>
        <begin position="345"/>
        <end position="365"/>
    </location>
</feature>
<feature type="transmembrane region" description="Helical" evidence="1">
    <location>
        <begin position="237"/>
        <end position="261"/>
    </location>
</feature>
<dbReference type="InterPro" id="IPR052728">
    <property type="entry name" value="O2_lipid_transport_reg"/>
</dbReference>
<evidence type="ECO:0000313" key="4">
    <source>
        <dbReference type="EMBL" id="KAK5645592.1"/>
    </source>
</evidence>
<keyword evidence="5" id="KW-1185">Reference proteome</keyword>
<evidence type="ECO:0008006" key="6">
    <source>
        <dbReference type="Google" id="ProtNLM"/>
    </source>
</evidence>
<dbReference type="Pfam" id="PF01757">
    <property type="entry name" value="Acyl_transf_3"/>
    <property type="match status" value="1"/>
</dbReference>
<feature type="transmembrane region" description="Helical" evidence="1">
    <location>
        <begin position="411"/>
        <end position="436"/>
    </location>
</feature>
<dbReference type="InterPro" id="IPR006621">
    <property type="entry name" value="Nose-resist-to-fluoxetine_N"/>
</dbReference>
<accession>A0AAN7ZK53</accession>
<dbReference type="Pfam" id="PF20146">
    <property type="entry name" value="NRF"/>
    <property type="match status" value="1"/>
</dbReference>
<feature type="transmembrane region" description="Helical" evidence="1">
    <location>
        <begin position="372"/>
        <end position="391"/>
    </location>
</feature>
<feature type="domain" description="Acyltransferase 3" evidence="2">
    <location>
        <begin position="197"/>
        <end position="584"/>
    </location>
</feature>
<dbReference type="PANTHER" id="PTHR11161">
    <property type="entry name" value="O-ACYLTRANSFERASE"/>
    <property type="match status" value="1"/>
</dbReference>
<gene>
    <name evidence="4" type="ORF">RI129_006892</name>
</gene>
<evidence type="ECO:0000313" key="5">
    <source>
        <dbReference type="Proteomes" id="UP001329430"/>
    </source>
</evidence>
<feature type="transmembrane region" description="Helical" evidence="1">
    <location>
        <begin position="136"/>
        <end position="155"/>
    </location>
</feature>
<dbReference type="PANTHER" id="PTHR11161:SF0">
    <property type="entry name" value="O-ACYLTRANSFERASE LIKE PROTEIN"/>
    <property type="match status" value="1"/>
</dbReference>
<feature type="transmembrane region" description="Helical" evidence="1">
    <location>
        <begin position="566"/>
        <end position="591"/>
    </location>
</feature>
<feature type="transmembrane region" description="Helical" evidence="1">
    <location>
        <begin position="273"/>
        <end position="297"/>
    </location>
</feature>
<evidence type="ECO:0000259" key="3">
    <source>
        <dbReference type="Pfam" id="PF20146"/>
    </source>
</evidence>
<feature type="transmembrane region" description="Helical" evidence="1">
    <location>
        <begin position="489"/>
        <end position="513"/>
    </location>
</feature>
<sequence>MEVGYWDSRCGHCNVVFDASEKLPSGLSLGNGGALGSFDQCLGVSENTSVGIINGKYCIGSIELVNLDGLNFNIQRYTPRFLHIPKNKMIIPWGICLPDGCAADDFQFVTLFLFKYYDDMCQTAQSQISTFDLGDYIAIAILSAIGFLVVVSTAFERFTRSKPESTPSDILNSFSLINNSRKITTVDRNKELTHLHGMRVISLLFLIYGFRYYIHILSPLDNWLDLYEWITYDKTSVYFEGILVVDTFFVISGFLVAHNYLKQMRNGVKFNVIFFYLARIVRLTPALFAVVLIHATLLRHIGSGPIWPNIRDTFMVNNCRENWWSTLLYVQTYVNSNNTCLLHTWHLGVEMQLFAASPIVLLPLATKPMMSFLILLTAFIVSIVGSFYVAWRDELYALFLPNLLPENFTNYLNAIFFGVYTRIPAWIVGCVTGYVLHIICQKSSAALRRKIFSPITILIFWVSATALIVTCIASPAFIGASYVKIKNSLHIALIRPAWSLGIAWVILACELGYSGPIKSILSVPIFQFISRISYCIFLSCFSIMMITTLQTRKGVEFGHFNVFQNFWADLALALVVGFILTVIFESPMIMLQKALYRRIENISPLRWYMKKMVVDHLKGNFWLAFYYFFVNFFFSD</sequence>
<keyword evidence="1" id="KW-0812">Transmembrane</keyword>
<keyword evidence="1" id="KW-1133">Transmembrane helix</keyword>
<dbReference type="EMBL" id="JAVRBK010000004">
    <property type="protein sequence ID" value="KAK5645592.1"/>
    <property type="molecule type" value="Genomic_DNA"/>
</dbReference>
<dbReference type="GO" id="GO:0016747">
    <property type="term" value="F:acyltransferase activity, transferring groups other than amino-acyl groups"/>
    <property type="evidence" value="ECO:0007669"/>
    <property type="project" value="InterPro"/>
</dbReference>
<keyword evidence="1" id="KW-0472">Membrane</keyword>
<evidence type="ECO:0000256" key="1">
    <source>
        <dbReference type="SAM" id="Phobius"/>
    </source>
</evidence>
<feature type="transmembrane region" description="Helical" evidence="1">
    <location>
        <begin position="525"/>
        <end position="546"/>
    </location>
</feature>
<feature type="transmembrane region" description="Helical" evidence="1">
    <location>
        <begin position="457"/>
        <end position="483"/>
    </location>
</feature>
<dbReference type="AlphaFoldDB" id="A0AAN7ZK53"/>
<reference evidence="4 5" key="1">
    <citation type="journal article" date="2024" name="Insects">
        <title>An Improved Chromosome-Level Genome Assembly of the Firefly Pyrocoelia pectoralis.</title>
        <authorList>
            <person name="Fu X."/>
            <person name="Meyer-Rochow V.B."/>
            <person name="Ballantyne L."/>
            <person name="Zhu X."/>
        </authorList>
    </citation>
    <scope>NUCLEOTIDE SEQUENCE [LARGE SCALE GENOMIC DNA]</scope>
    <source>
        <strain evidence="4">XCY_ONT2</strain>
    </source>
</reference>
<comment type="caution">
    <text evidence="4">The sequence shown here is derived from an EMBL/GenBank/DDBJ whole genome shotgun (WGS) entry which is preliminary data.</text>
</comment>
<protein>
    <recommendedName>
        <fullName evidence="6">Nose resistant-to-fluoxetine protein N-terminal domain-containing protein</fullName>
    </recommendedName>
</protein>
<name>A0AAN7ZK53_9COLE</name>
<organism evidence="4 5">
    <name type="scientific">Pyrocoelia pectoralis</name>
    <dbReference type="NCBI Taxonomy" id="417401"/>
    <lineage>
        <taxon>Eukaryota</taxon>
        <taxon>Metazoa</taxon>
        <taxon>Ecdysozoa</taxon>
        <taxon>Arthropoda</taxon>
        <taxon>Hexapoda</taxon>
        <taxon>Insecta</taxon>
        <taxon>Pterygota</taxon>
        <taxon>Neoptera</taxon>
        <taxon>Endopterygota</taxon>
        <taxon>Coleoptera</taxon>
        <taxon>Polyphaga</taxon>
        <taxon>Elateriformia</taxon>
        <taxon>Elateroidea</taxon>
        <taxon>Lampyridae</taxon>
        <taxon>Lampyrinae</taxon>
        <taxon>Pyrocoelia</taxon>
    </lineage>
</organism>